<feature type="region of interest" description="Disordered" evidence="6">
    <location>
        <begin position="219"/>
        <end position="238"/>
    </location>
</feature>
<evidence type="ECO:0000256" key="1">
    <source>
        <dbReference type="ARBA" id="ARBA00022605"/>
    </source>
</evidence>
<dbReference type="GO" id="GO:0016740">
    <property type="term" value="F:transferase activity"/>
    <property type="evidence" value="ECO:0007669"/>
    <property type="project" value="UniProtKB-KW"/>
</dbReference>
<dbReference type="SUPFAM" id="SSF51161">
    <property type="entry name" value="Trimeric LpxA-like enzymes"/>
    <property type="match status" value="1"/>
</dbReference>
<dbReference type="InterPro" id="IPR018357">
    <property type="entry name" value="Hexapep_transf_CS"/>
</dbReference>
<protein>
    <submittedName>
        <fullName evidence="7">Transferase hexapeptide (Six repeat-containing protein)</fullName>
    </submittedName>
</protein>
<evidence type="ECO:0000313" key="8">
    <source>
        <dbReference type="Proteomes" id="UP000199163"/>
    </source>
</evidence>
<dbReference type="OrthoDB" id="9782926at2"/>
<keyword evidence="8" id="KW-1185">Reference proteome</keyword>
<dbReference type="InterPro" id="IPR011004">
    <property type="entry name" value="Trimer_LpxA-like_sf"/>
</dbReference>
<evidence type="ECO:0000256" key="5">
    <source>
        <dbReference type="ARBA" id="ARBA00023154"/>
    </source>
</evidence>
<dbReference type="STRING" id="568899.SAMN05192534_12524"/>
<evidence type="ECO:0000256" key="2">
    <source>
        <dbReference type="ARBA" id="ARBA00022679"/>
    </source>
</evidence>
<evidence type="ECO:0000313" key="7">
    <source>
        <dbReference type="EMBL" id="SDI21208.1"/>
    </source>
</evidence>
<gene>
    <name evidence="7" type="ORF">SAMN05192534_12524</name>
</gene>
<evidence type="ECO:0000256" key="3">
    <source>
        <dbReference type="ARBA" id="ARBA00022737"/>
    </source>
</evidence>
<dbReference type="Gene3D" id="2.160.10.10">
    <property type="entry name" value="Hexapeptide repeat proteins"/>
    <property type="match status" value="3"/>
</dbReference>
<reference evidence="7 8" key="1">
    <citation type="submission" date="2016-10" db="EMBL/GenBank/DDBJ databases">
        <authorList>
            <person name="de Groot N.N."/>
        </authorList>
    </citation>
    <scope>NUCLEOTIDE SEQUENCE [LARGE SCALE GENOMIC DNA]</scope>
    <source>
        <strain evidence="7 8">DSM 21632</strain>
    </source>
</reference>
<keyword evidence="2 7" id="KW-0808">Transferase</keyword>
<sequence length="238" mass="25162">MENDAYIPESAVVGKFVVIEEGVQLGENVSIGHHAVILKGTKIGDNVHIGSHCVIGIKPGGNKNMRKFKHSKQHLVIGDNVRIGSHASIYSSSSIDKDVFIADQASIRENVTIGAGTIVGRGAIVEVNTKIGRNCTIQTLGYVTAETHIEDNVFIGPCVSMSNDKYMGTQNEKLKGPYICNGSKIGNNASLLPGVTVGKKSVVGAGAVVTHDVPEKSTVAGVPARKMKEKENTDDTVS</sequence>
<dbReference type="Pfam" id="PF00132">
    <property type="entry name" value="Hexapep"/>
    <property type="match status" value="2"/>
</dbReference>
<dbReference type="PANTHER" id="PTHR43300">
    <property type="entry name" value="ACETYLTRANSFERASE"/>
    <property type="match status" value="1"/>
</dbReference>
<evidence type="ECO:0000256" key="4">
    <source>
        <dbReference type="ARBA" id="ARBA00022915"/>
    </source>
</evidence>
<proteinExistence type="predicted"/>
<dbReference type="PANTHER" id="PTHR43300:SF10">
    <property type="entry name" value="2,3,4,5-TETRAHYDROPYRIDINE-2,6-DICARBOXYLATE N-ACETYLTRANSFERASE"/>
    <property type="match status" value="1"/>
</dbReference>
<organism evidence="7 8">
    <name type="scientific">Alteribacillus persepolensis</name>
    <dbReference type="NCBI Taxonomy" id="568899"/>
    <lineage>
        <taxon>Bacteria</taxon>
        <taxon>Bacillati</taxon>
        <taxon>Bacillota</taxon>
        <taxon>Bacilli</taxon>
        <taxon>Bacillales</taxon>
        <taxon>Bacillaceae</taxon>
        <taxon>Alteribacillus</taxon>
    </lineage>
</organism>
<dbReference type="AlphaFoldDB" id="A0A1G8IQ90"/>
<feature type="compositionally biased region" description="Basic and acidic residues" evidence="6">
    <location>
        <begin position="226"/>
        <end position="238"/>
    </location>
</feature>
<keyword evidence="4" id="KW-0220">Diaminopimelate biosynthesis</keyword>
<dbReference type="EMBL" id="FNDK01000025">
    <property type="protein sequence ID" value="SDI21208.1"/>
    <property type="molecule type" value="Genomic_DNA"/>
</dbReference>
<dbReference type="InterPro" id="IPR050179">
    <property type="entry name" value="Trans_hexapeptide_repeat"/>
</dbReference>
<name>A0A1G8IQ90_9BACI</name>
<evidence type="ECO:0000256" key="6">
    <source>
        <dbReference type="SAM" id="MobiDB-lite"/>
    </source>
</evidence>
<accession>A0A1G8IQ90</accession>
<dbReference type="PROSITE" id="PS00101">
    <property type="entry name" value="HEXAPEP_TRANSFERASES"/>
    <property type="match status" value="1"/>
</dbReference>
<dbReference type="RefSeq" id="WP_091275913.1">
    <property type="nucleotide sequence ID" value="NZ_FNDK01000025.1"/>
</dbReference>
<dbReference type="InterPro" id="IPR001451">
    <property type="entry name" value="Hexapep"/>
</dbReference>
<keyword evidence="1" id="KW-0028">Amino-acid biosynthesis</keyword>
<dbReference type="Proteomes" id="UP000199163">
    <property type="component" value="Unassembled WGS sequence"/>
</dbReference>
<keyword evidence="3" id="KW-0677">Repeat</keyword>
<dbReference type="CDD" id="cd03358">
    <property type="entry name" value="LbH_WxcM_N_like"/>
    <property type="match status" value="1"/>
</dbReference>
<keyword evidence="5" id="KW-0457">Lysine biosynthesis</keyword>